<dbReference type="GO" id="GO:0016787">
    <property type="term" value="F:hydrolase activity"/>
    <property type="evidence" value="ECO:0007669"/>
    <property type="project" value="UniProtKB-KW"/>
</dbReference>
<evidence type="ECO:0000259" key="2">
    <source>
        <dbReference type="Pfam" id="PF00561"/>
    </source>
</evidence>
<dbReference type="EMBL" id="CP113797">
    <property type="protein sequence ID" value="WAL59320.1"/>
    <property type="molecule type" value="Genomic_DNA"/>
</dbReference>
<proteinExistence type="predicted"/>
<evidence type="ECO:0000313" key="4">
    <source>
        <dbReference type="Proteomes" id="UP001163152"/>
    </source>
</evidence>
<dbReference type="AlphaFoldDB" id="A0A9E8ZA16"/>
<dbReference type="InterPro" id="IPR050266">
    <property type="entry name" value="AB_hydrolase_sf"/>
</dbReference>
<keyword evidence="1 3" id="KW-0378">Hydrolase</keyword>
<dbReference type="PANTHER" id="PTHR43798:SF31">
    <property type="entry name" value="AB HYDROLASE SUPERFAMILY PROTEIN YCLE"/>
    <property type="match status" value="1"/>
</dbReference>
<organism evidence="3 4">
    <name type="scientific">Thermocoleostomius sinensis A174</name>
    <dbReference type="NCBI Taxonomy" id="2016057"/>
    <lineage>
        <taxon>Bacteria</taxon>
        <taxon>Bacillati</taxon>
        <taxon>Cyanobacteriota</taxon>
        <taxon>Cyanophyceae</taxon>
        <taxon>Oculatellales</taxon>
        <taxon>Oculatellaceae</taxon>
        <taxon>Thermocoleostomius</taxon>
    </lineage>
</organism>
<dbReference type="PRINTS" id="PR00111">
    <property type="entry name" value="ABHYDROLASE"/>
</dbReference>
<dbReference type="SUPFAM" id="SSF53474">
    <property type="entry name" value="alpha/beta-Hydrolases"/>
    <property type="match status" value="1"/>
</dbReference>
<dbReference type="InterPro" id="IPR000073">
    <property type="entry name" value="AB_hydrolase_1"/>
</dbReference>
<dbReference type="GO" id="GO:0016020">
    <property type="term" value="C:membrane"/>
    <property type="evidence" value="ECO:0007669"/>
    <property type="project" value="TreeGrafter"/>
</dbReference>
<reference evidence="3" key="1">
    <citation type="submission" date="2022-12" db="EMBL/GenBank/DDBJ databases">
        <title>Polyphasic identification of a Novel Hot-Spring Cyanobacterium Ocullathermofonsia sinensis gen nov. sp. nov. and Genomic Insights on its Adaptations to the Thermal Habitat.</title>
        <authorList>
            <person name="Daroch M."/>
            <person name="Tang J."/>
            <person name="Jiang Y."/>
        </authorList>
    </citation>
    <scope>NUCLEOTIDE SEQUENCE</scope>
    <source>
        <strain evidence="3">PKUAC-SCTA174</strain>
    </source>
</reference>
<dbReference type="RefSeq" id="WP_268609116.1">
    <property type="nucleotide sequence ID" value="NZ_CP113797.1"/>
</dbReference>
<dbReference type="KEGG" id="tsin:OXH18_19410"/>
<dbReference type="Proteomes" id="UP001163152">
    <property type="component" value="Chromosome"/>
</dbReference>
<feature type="domain" description="AB hydrolase-1" evidence="2">
    <location>
        <begin position="33"/>
        <end position="275"/>
    </location>
</feature>
<dbReference type="InterPro" id="IPR029058">
    <property type="entry name" value="AB_hydrolase_fold"/>
</dbReference>
<dbReference type="PANTHER" id="PTHR43798">
    <property type="entry name" value="MONOACYLGLYCEROL LIPASE"/>
    <property type="match status" value="1"/>
</dbReference>
<evidence type="ECO:0000313" key="3">
    <source>
        <dbReference type="EMBL" id="WAL59320.1"/>
    </source>
</evidence>
<protein>
    <submittedName>
        <fullName evidence="3">Alpha/beta hydrolase</fullName>
    </submittedName>
</protein>
<dbReference type="Pfam" id="PF00561">
    <property type="entry name" value="Abhydrolase_1"/>
    <property type="match status" value="1"/>
</dbReference>
<dbReference type="Gene3D" id="3.40.50.1820">
    <property type="entry name" value="alpha/beta hydrolase"/>
    <property type="match status" value="1"/>
</dbReference>
<sequence length="300" mass="33486">MPYISIRGVPHYYEWVSTSERLSTDLKPGSDKPVLVFLHGWAGSTRYWQSTAAALSDRFDCLLYDLRGFGKSLLPRPIPPDVAGLGYELDSYADDLALFLDALSIPQVYLNAHSTGSSIAVLFLNRYAQRVKRAVLTCSGVFEYDEKAFKSFHRFGGYVVGFRPNWLVRIPGIDRMFMARFLRRSIPKTARIAFLEDFLTADYEAALGTVYTAVSERAALEMPQEFANICVPTLLISGEYDKIIPVALGEAAAVLNERIEHVIIPNTAHFPMLEDTETYLNLVRAFLGVEQPVTGASEAV</sequence>
<name>A0A9E8ZA16_9CYAN</name>
<keyword evidence="4" id="KW-1185">Reference proteome</keyword>
<gene>
    <name evidence="3" type="ORF">OXH18_19410</name>
</gene>
<evidence type="ECO:0000256" key="1">
    <source>
        <dbReference type="ARBA" id="ARBA00022801"/>
    </source>
</evidence>
<accession>A0A9E8ZA16</accession>